<dbReference type="AlphaFoldDB" id="F3FPL5"/>
<sequence>MAKSFVKALIAPEYTDHPAPCLCEQRPVWRAFGAKVAAELWLIGIKVLMHRQ</sequence>
<protein>
    <submittedName>
        <fullName evidence="1">Uncharacterized protein</fullName>
    </submittedName>
</protein>
<dbReference type="Proteomes" id="UP000004471">
    <property type="component" value="Unassembled WGS sequence"/>
</dbReference>
<proteinExistence type="predicted"/>
<evidence type="ECO:0000313" key="1">
    <source>
        <dbReference type="EMBL" id="EGH32157.1"/>
    </source>
</evidence>
<reference evidence="1 2" key="1">
    <citation type="journal article" date="2011" name="PLoS Pathog.">
        <title>Dynamic evolution of pathogenicity revealed by sequencing and comparative genomics of 19 Pseudomonas syringae isolates.</title>
        <authorList>
            <person name="Baltrus D.A."/>
            <person name="Nishimura M.T."/>
            <person name="Romanchuk A."/>
            <person name="Chang J.H."/>
            <person name="Mukhtar M.S."/>
            <person name="Cherkis K."/>
            <person name="Roach J."/>
            <person name="Grant S.R."/>
            <person name="Jones C.D."/>
            <person name="Dangl J.L."/>
        </authorList>
    </citation>
    <scope>NUCLEOTIDE SEQUENCE [LARGE SCALE GENOMIC DNA]</scope>
    <source>
        <strain evidence="2">M301072PT</strain>
    </source>
</reference>
<organism evidence="1 2">
    <name type="scientific">Pseudomonas syringae pv. japonica str. M301072</name>
    <dbReference type="NCBI Taxonomy" id="629262"/>
    <lineage>
        <taxon>Bacteria</taxon>
        <taxon>Pseudomonadati</taxon>
        <taxon>Pseudomonadota</taxon>
        <taxon>Gammaproteobacteria</taxon>
        <taxon>Pseudomonadales</taxon>
        <taxon>Pseudomonadaceae</taxon>
        <taxon>Pseudomonas</taxon>
        <taxon>Pseudomonas syringae</taxon>
    </lineage>
</organism>
<gene>
    <name evidence="1" type="ORF">PSYJA_25615</name>
</gene>
<name>F3FPL5_PSESX</name>
<comment type="caution">
    <text evidence="1">The sequence shown here is derived from an EMBL/GenBank/DDBJ whole genome shotgun (WGS) entry which is preliminary data.</text>
</comment>
<evidence type="ECO:0000313" key="2">
    <source>
        <dbReference type="Proteomes" id="UP000004471"/>
    </source>
</evidence>
<dbReference type="EMBL" id="AEAH01001155">
    <property type="protein sequence ID" value="EGH32157.1"/>
    <property type="molecule type" value="Genomic_DNA"/>
</dbReference>
<accession>F3FPL5</accession>
<dbReference type="HOGENOM" id="CLU_3083819_0_0_6"/>